<feature type="region of interest" description="Disordered" evidence="11">
    <location>
        <begin position="181"/>
        <end position="221"/>
    </location>
</feature>
<dbReference type="Gene3D" id="1.10.10.60">
    <property type="entry name" value="Homeodomain-like"/>
    <property type="match status" value="1"/>
</dbReference>
<evidence type="ECO:0000256" key="7">
    <source>
        <dbReference type="ARBA" id="ARBA00023163"/>
    </source>
</evidence>
<evidence type="ECO:0000256" key="3">
    <source>
        <dbReference type="ARBA" id="ARBA00022454"/>
    </source>
</evidence>
<dbReference type="GO" id="GO:0042162">
    <property type="term" value="F:telomeric DNA binding"/>
    <property type="evidence" value="ECO:0007669"/>
    <property type="project" value="TreeGrafter"/>
</dbReference>
<feature type="domain" description="TERF2-interacting telomeric protein 1 Myb" evidence="12">
    <location>
        <begin position="130"/>
        <end position="183"/>
    </location>
</feature>
<evidence type="ECO:0000256" key="5">
    <source>
        <dbReference type="ARBA" id="ARBA00023015"/>
    </source>
</evidence>
<dbReference type="GO" id="GO:0031848">
    <property type="term" value="P:protection from non-homologous end joining at telomere"/>
    <property type="evidence" value="ECO:0007669"/>
    <property type="project" value="TreeGrafter"/>
</dbReference>
<evidence type="ECO:0000313" key="14">
    <source>
        <dbReference type="EMBL" id="KAJ3602312.1"/>
    </source>
</evidence>
<dbReference type="InterPro" id="IPR015010">
    <property type="entry name" value="TERF2IP_Myb"/>
</dbReference>
<proteinExistence type="inferred from homology"/>
<evidence type="ECO:0000256" key="8">
    <source>
        <dbReference type="ARBA" id="ARBA00023242"/>
    </source>
</evidence>
<keyword evidence="4 10" id="KW-0779">Telomere</keyword>
<dbReference type="InterPro" id="IPR001357">
    <property type="entry name" value="BRCT_dom"/>
</dbReference>
<dbReference type="FunFam" id="1.10.10.60:FF:000246">
    <property type="entry name" value="Telomeric repeat-binding factor 2-interacting protein 1"/>
    <property type="match status" value="1"/>
</dbReference>
<dbReference type="InterPro" id="IPR039595">
    <property type="entry name" value="TE2IP/Rap1"/>
</dbReference>
<evidence type="ECO:0000256" key="6">
    <source>
        <dbReference type="ARBA" id="ARBA00023159"/>
    </source>
</evidence>
<keyword evidence="6 10" id="KW-0010">Activator</keyword>
<dbReference type="SUPFAM" id="SSF52113">
    <property type="entry name" value="BRCT domain"/>
    <property type="match status" value="1"/>
</dbReference>
<comment type="subcellular location">
    <subcellularLocation>
        <location evidence="10">Nucleus</location>
    </subcellularLocation>
    <subcellularLocation>
        <location evidence="10">Chromosome</location>
        <location evidence="10">Telomere</location>
    </subcellularLocation>
</comment>
<comment type="similarity">
    <text evidence="1 10">Belongs to the RAP1 family.</text>
</comment>
<comment type="subunit">
    <text evidence="10">Homodimer.</text>
</comment>
<evidence type="ECO:0000256" key="2">
    <source>
        <dbReference type="ARBA" id="ARBA00017805"/>
    </source>
</evidence>
<dbReference type="InterPro" id="IPR009057">
    <property type="entry name" value="Homeodomain-like_sf"/>
</dbReference>
<keyword evidence="7 10" id="KW-0804">Transcription</keyword>
<evidence type="ECO:0000256" key="9">
    <source>
        <dbReference type="ARBA" id="ARBA00032471"/>
    </source>
</evidence>
<dbReference type="GO" id="GO:0005654">
    <property type="term" value="C:nucleoplasm"/>
    <property type="evidence" value="ECO:0007669"/>
    <property type="project" value="UniProtKB-ARBA"/>
</dbReference>
<evidence type="ECO:0000256" key="1">
    <source>
        <dbReference type="ARBA" id="ARBA00010467"/>
    </source>
</evidence>
<organism evidence="14 15">
    <name type="scientific">Muraenolepis orangiensis</name>
    <name type="common">Patagonian moray cod</name>
    <dbReference type="NCBI Taxonomy" id="630683"/>
    <lineage>
        <taxon>Eukaryota</taxon>
        <taxon>Metazoa</taxon>
        <taxon>Chordata</taxon>
        <taxon>Craniata</taxon>
        <taxon>Vertebrata</taxon>
        <taxon>Euteleostomi</taxon>
        <taxon>Actinopterygii</taxon>
        <taxon>Neopterygii</taxon>
        <taxon>Teleostei</taxon>
        <taxon>Neoteleostei</taxon>
        <taxon>Acanthomorphata</taxon>
        <taxon>Zeiogadaria</taxon>
        <taxon>Gadariae</taxon>
        <taxon>Gadiformes</taxon>
        <taxon>Muraenolepidoidei</taxon>
        <taxon>Muraenolepididae</taxon>
        <taxon>Muraenolepis</taxon>
    </lineage>
</organism>
<dbReference type="Proteomes" id="UP001148018">
    <property type="component" value="Unassembled WGS sequence"/>
</dbReference>
<dbReference type="Pfam" id="PF16589">
    <property type="entry name" value="BRCT_2"/>
    <property type="match status" value="1"/>
</dbReference>
<evidence type="ECO:0000256" key="10">
    <source>
        <dbReference type="RuleBase" id="RU367107"/>
    </source>
</evidence>
<dbReference type="OrthoDB" id="435460at2759"/>
<dbReference type="PANTHER" id="PTHR16466:SF6">
    <property type="entry name" value="TELOMERIC REPEAT-BINDING FACTOR 2-INTERACTING PROTEIN 1"/>
    <property type="match status" value="1"/>
</dbReference>
<name>A0A9Q0ED76_9TELE</name>
<protein>
    <recommendedName>
        <fullName evidence="2 10">Telomeric repeat-binding factor 2-interacting protein 1</fullName>
        <shortName evidence="10">TERF2-interacting telomeric protein 1</shortName>
    </recommendedName>
    <alternativeName>
        <fullName evidence="9 10">Repressor/activator protein 1 homolog</fullName>
    </alternativeName>
</protein>
<evidence type="ECO:0000259" key="12">
    <source>
        <dbReference type="Pfam" id="PF08914"/>
    </source>
</evidence>
<keyword evidence="5 10" id="KW-0805">Transcription regulation</keyword>
<dbReference type="GO" id="GO:0006355">
    <property type="term" value="P:regulation of DNA-templated transcription"/>
    <property type="evidence" value="ECO:0007669"/>
    <property type="project" value="UniProtKB-UniRule"/>
</dbReference>
<dbReference type="PANTHER" id="PTHR16466">
    <property type="entry name" value="TELOMERE REPEAT-BINDING FACTOR 2-INTERACTING PROTEIN 1"/>
    <property type="match status" value="1"/>
</dbReference>
<evidence type="ECO:0000259" key="13">
    <source>
        <dbReference type="Pfam" id="PF16589"/>
    </source>
</evidence>
<comment type="caution">
    <text evidence="14">The sequence shown here is derived from an EMBL/GenBank/DDBJ whole genome shotgun (WGS) entry which is preliminary data.</text>
</comment>
<keyword evidence="15" id="KW-1185">Reference proteome</keyword>
<dbReference type="SUPFAM" id="SSF46689">
    <property type="entry name" value="Homeodomain-like"/>
    <property type="match status" value="1"/>
</dbReference>
<reference evidence="14" key="1">
    <citation type="submission" date="2022-07" db="EMBL/GenBank/DDBJ databases">
        <title>Chromosome-level genome of Muraenolepis orangiensis.</title>
        <authorList>
            <person name="Kim J."/>
        </authorList>
    </citation>
    <scope>NUCLEOTIDE SEQUENCE</scope>
    <source>
        <strain evidence="14">KU_S4_2022</strain>
        <tissue evidence="14">Muscle</tissue>
    </source>
</reference>
<dbReference type="Pfam" id="PF08914">
    <property type="entry name" value="Myb_Rap1"/>
    <property type="match status" value="1"/>
</dbReference>
<comment type="function">
    <text evidence="10">Acts both as a regulator of telomere function and as a transcription regulator. Involved in the regulation of telomere length and protection as a component of the shelterin complex (telosome). Does not bind DNA directly: recruited to telomeric double-stranded 5'-TTAGGG-3' repeats via its interaction with terf2. Independently of its function in telomeres, also acts as a transcription regulator: recruited to extratelomeric 5'-TTAGGG-3' sites via its association with terf2 or other factors, and regulates gene expression.</text>
</comment>
<dbReference type="GO" id="GO:0070187">
    <property type="term" value="C:shelterin complex"/>
    <property type="evidence" value="ECO:0007669"/>
    <property type="project" value="TreeGrafter"/>
</dbReference>
<evidence type="ECO:0000313" key="15">
    <source>
        <dbReference type="Proteomes" id="UP001148018"/>
    </source>
</evidence>
<accession>A0A9Q0ED76</accession>
<keyword evidence="3 10" id="KW-0158">Chromosome</keyword>
<feature type="region of interest" description="Disordered" evidence="11">
    <location>
        <begin position="100"/>
        <end position="131"/>
    </location>
</feature>
<sequence length="234" mass="25568">MPSKLESQGKSHVISPVLFMTVDGEPMRFYLCPGPVKVELQPHIKAGGGMVCKAQEPGAILLVDPDVGSLMESTAHWYVSAQYVRDCIEKSEQLQLEDYRMRSDATDAQSTKKKTPKTSSTDILTGRSPYTPKEDTAIVGYVSSRNGHKGTLLWREMEKKLVTAHSWQSMKHRYISKLMARPSGAPEDGGGNAGSSEMAENQGAHGDGSSPEKHRASLSEDLTSSDLAQVLLLY</sequence>
<keyword evidence="8 10" id="KW-0539">Nucleus</keyword>
<feature type="domain" description="BRCT" evidence="13">
    <location>
        <begin position="19"/>
        <end position="100"/>
    </location>
</feature>
<evidence type="ECO:0000256" key="11">
    <source>
        <dbReference type="SAM" id="MobiDB-lite"/>
    </source>
</evidence>
<dbReference type="AlphaFoldDB" id="A0A9Q0ED76"/>
<dbReference type="GO" id="GO:0010833">
    <property type="term" value="P:telomere maintenance via telomere lengthening"/>
    <property type="evidence" value="ECO:0007669"/>
    <property type="project" value="UniProtKB-UniRule"/>
</dbReference>
<evidence type="ECO:0000256" key="4">
    <source>
        <dbReference type="ARBA" id="ARBA00022895"/>
    </source>
</evidence>
<dbReference type="InterPro" id="IPR036420">
    <property type="entry name" value="BRCT_dom_sf"/>
</dbReference>
<dbReference type="EMBL" id="JANIIK010000046">
    <property type="protein sequence ID" value="KAJ3602312.1"/>
    <property type="molecule type" value="Genomic_DNA"/>
</dbReference>
<gene>
    <name evidence="14" type="ORF">NHX12_030071</name>
</gene>